<organism evidence="11 12">
    <name type="scientific">Mycobacterium asiaticum</name>
    <dbReference type="NCBI Taxonomy" id="1790"/>
    <lineage>
        <taxon>Bacteria</taxon>
        <taxon>Bacillati</taxon>
        <taxon>Actinomycetota</taxon>
        <taxon>Actinomycetes</taxon>
        <taxon>Mycobacteriales</taxon>
        <taxon>Mycobacteriaceae</taxon>
        <taxon>Mycobacterium</taxon>
    </lineage>
</organism>
<feature type="transmembrane region" description="Helical" evidence="9">
    <location>
        <begin position="262"/>
        <end position="282"/>
    </location>
</feature>
<dbReference type="RefSeq" id="WP_065119845.1">
    <property type="nucleotide sequence ID" value="NZ_LZKQ01000062.1"/>
</dbReference>
<dbReference type="PROSITE" id="PS51257">
    <property type="entry name" value="PROKAR_LIPOPROTEIN"/>
    <property type="match status" value="1"/>
</dbReference>
<comment type="similarity">
    <text evidence="7">Belongs to the major facilitator superfamily. Drug:H(+) antiporter-3 (DHA3) (TC 2.A.1.21) family.</text>
</comment>
<evidence type="ECO:0000256" key="7">
    <source>
        <dbReference type="ARBA" id="ARBA00038075"/>
    </source>
</evidence>
<feature type="transmembrane region" description="Helical" evidence="9">
    <location>
        <begin position="348"/>
        <end position="368"/>
    </location>
</feature>
<name>A0A1A3CT54_MYCAS</name>
<comment type="subcellular location">
    <subcellularLocation>
        <location evidence="1">Cell inner membrane</location>
        <topology evidence="1">Multi-pass membrane protein</topology>
    </subcellularLocation>
</comment>
<proteinExistence type="inferred from homology"/>
<dbReference type="CDD" id="cd06173">
    <property type="entry name" value="MFS_MefA_like"/>
    <property type="match status" value="1"/>
</dbReference>
<keyword evidence="4 9" id="KW-0812">Transmembrane</keyword>
<dbReference type="EMBL" id="LZKQ01000062">
    <property type="protein sequence ID" value="OBI89176.1"/>
    <property type="molecule type" value="Genomic_DNA"/>
</dbReference>
<dbReference type="PANTHER" id="PTHR23513:SF9">
    <property type="entry name" value="ENTEROBACTIN EXPORTER ENTS"/>
    <property type="match status" value="1"/>
</dbReference>
<evidence type="ECO:0000313" key="11">
    <source>
        <dbReference type="EMBL" id="OBI89176.1"/>
    </source>
</evidence>
<evidence type="ECO:0000256" key="1">
    <source>
        <dbReference type="ARBA" id="ARBA00004429"/>
    </source>
</evidence>
<dbReference type="Proteomes" id="UP000093795">
    <property type="component" value="Unassembled WGS sequence"/>
</dbReference>
<evidence type="ECO:0000256" key="2">
    <source>
        <dbReference type="ARBA" id="ARBA00022448"/>
    </source>
</evidence>
<keyword evidence="5 9" id="KW-1133">Transmembrane helix</keyword>
<reference evidence="11 12" key="1">
    <citation type="submission" date="2016-06" db="EMBL/GenBank/DDBJ databases">
        <authorList>
            <person name="Kjaerup R.B."/>
            <person name="Dalgaard T.S."/>
            <person name="Juul-Madsen H.R."/>
        </authorList>
    </citation>
    <scope>NUCLEOTIDE SEQUENCE [LARGE SCALE GENOMIC DNA]</scope>
    <source>
        <strain evidence="11 12">1081914.2</strain>
    </source>
</reference>
<evidence type="ECO:0000259" key="10">
    <source>
        <dbReference type="PROSITE" id="PS50850"/>
    </source>
</evidence>
<dbReference type="PANTHER" id="PTHR23513">
    <property type="entry name" value="INTEGRAL MEMBRANE EFFLUX PROTEIN-RELATED"/>
    <property type="match status" value="1"/>
</dbReference>
<feature type="domain" description="Major facilitator superfamily (MFS) profile" evidence="10">
    <location>
        <begin position="218"/>
        <end position="419"/>
    </location>
</feature>
<dbReference type="Gene3D" id="1.20.1250.20">
    <property type="entry name" value="MFS general substrate transporter like domains"/>
    <property type="match status" value="2"/>
</dbReference>
<evidence type="ECO:0000256" key="6">
    <source>
        <dbReference type="ARBA" id="ARBA00023136"/>
    </source>
</evidence>
<dbReference type="GO" id="GO:0022857">
    <property type="term" value="F:transmembrane transporter activity"/>
    <property type="evidence" value="ECO:0007669"/>
    <property type="project" value="InterPro"/>
</dbReference>
<feature type="transmembrane region" description="Helical" evidence="9">
    <location>
        <begin position="224"/>
        <end position="242"/>
    </location>
</feature>
<dbReference type="InterPro" id="IPR036259">
    <property type="entry name" value="MFS_trans_sf"/>
</dbReference>
<feature type="transmembrane region" description="Helical" evidence="9">
    <location>
        <begin position="46"/>
        <end position="68"/>
    </location>
</feature>
<dbReference type="PROSITE" id="PS50850">
    <property type="entry name" value="MFS"/>
    <property type="match status" value="1"/>
</dbReference>
<dbReference type="InterPro" id="IPR020846">
    <property type="entry name" value="MFS_dom"/>
</dbReference>
<sequence>MRNTSRAPALLILFATLLSCAGNGISLVAFPWLVLQRQGSAGQASIVAGATTLPLLFSTLIAGTAVDYFGRRRVSMVSDALSAASVAAVPLVASAFGVEAVNVAVLAVLGACGAAFDPAGITARQSMLPEAAVRAGWSLDRINSVYEVILNVAFVVGPGVAGLMIATVGGVTTMWVTAAAFALSILAIAVLRLEGADRPHHAARPQGLVSGVAEGLRFVWSLRVLRALALIDLTVTALYLPMESVLFPKYFSDRQQPAQLGSVLVALSIGSLMGALGYLLLAPYMSRRTMMLTAVLSFGTATVVIALLPPLPVILVLCALIGLVYGPIQPIYNYVMQTRAPHHLRGRVVGVMTSMAYAAGPLGLLLAGPLTDAAGIQVAFFALALPILVAGLICIRVPSLRELDREPEFAAETPTSARD</sequence>
<dbReference type="InterPro" id="IPR011701">
    <property type="entry name" value="MFS"/>
</dbReference>
<evidence type="ECO:0000313" key="12">
    <source>
        <dbReference type="Proteomes" id="UP000093795"/>
    </source>
</evidence>
<dbReference type="AlphaFoldDB" id="A0A1A3CT54"/>
<dbReference type="Pfam" id="PF07690">
    <property type="entry name" value="MFS_1"/>
    <property type="match status" value="1"/>
</dbReference>
<evidence type="ECO:0000256" key="8">
    <source>
        <dbReference type="ARBA" id="ARBA00040914"/>
    </source>
</evidence>
<dbReference type="GO" id="GO:0046677">
    <property type="term" value="P:response to antibiotic"/>
    <property type="evidence" value="ECO:0007669"/>
    <property type="project" value="UniProtKB-KW"/>
</dbReference>
<dbReference type="STRING" id="1790.A5645_14495"/>
<comment type="caution">
    <text evidence="11">The sequence shown here is derived from an EMBL/GenBank/DDBJ whole genome shotgun (WGS) entry which is preliminary data.</text>
</comment>
<feature type="transmembrane region" description="Helical" evidence="9">
    <location>
        <begin position="374"/>
        <end position="395"/>
    </location>
</feature>
<dbReference type="GO" id="GO:0005886">
    <property type="term" value="C:plasma membrane"/>
    <property type="evidence" value="ECO:0007669"/>
    <property type="project" value="UniProtKB-SubCell"/>
</dbReference>
<keyword evidence="2" id="KW-0813">Transport</keyword>
<evidence type="ECO:0000256" key="5">
    <source>
        <dbReference type="ARBA" id="ARBA00022989"/>
    </source>
</evidence>
<dbReference type="SUPFAM" id="SSF103473">
    <property type="entry name" value="MFS general substrate transporter"/>
    <property type="match status" value="1"/>
</dbReference>
<evidence type="ECO:0000256" key="3">
    <source>
        <dbReference type="ARBA" id="ARBA00022475"/>
    </source>
</evidence>
<keyword evidence="6 9" id="KW-0472">Membrane</keyword>
<keyword evidence="3" id="KW-1003">Cell membrane</keyword>
<feature type="transmembrane region" description="Helical" evidence="9">
    <location>
        <begin position="314"/>
        <end position="336"/>
    </location>
</feature>
<evidence type="ECO:0000256" key="4">
    <source>
        <dbReference type="ARBA" id="ARBA00022692"/>
    </source>
</evidence>
<protein>
    <recommendedName>
        <fullName evidence="8">Multidrug efflux pump Tap</fullName>
    </recommendedName>
</protein>
<feature type="transmembrane region" description="Helical" evidence="9">
    <location>
        <begin position="144"/>
        <end position="166"/>
    </location>
</feature>
<dbReference type="OrthoDB" id="9793136at2"/>
<accession>A0A1A3CT54</accession>
<dbReference type="eggNOG" id="COG2271">
    <property type="taxonomic scope" value="Bacteria"/>
</dbReference>
<feature type="transmembrane region" description="Helical" evidence="9">
    <location>
        <begin position="172"/>
        <end position="191"/>
    </location>
</feature>
<feature type="transmembrane region" description="Helical" evidence="9">
    <location>
        <begin position="289"/>
        <end position="308"/>
    </location>
</feature>
<gene>
    <name evidence="11" type="ORF">A9X01_14000</name>
</gene>
<evidence type="ECO:0000256" key="9">
    <source>
        <dbReference type="SAM" id="Phobius"/>
    </source>
</evidence>